<evidence type="ECO:0000256" key="4">
    <source>
        <dbReference type="ARBA" id="ARBA00022475"/>
    </source>
</evidence>
<dbReference type="FunCoup" id="A0A5Q0BFF5">
    <property type="interactions" value="44"/>
</dbReference>
<evidence type="ECO:0000256" key="3">
    <source>
        <dbReference type="ARBA" id="ARBA00008281"/>
    </source>
</evidence>
<dbReference type="PANTHER" id="PTHR35091:SF2">
    <property type="entry name" value="FLAGELLAR PROTEIN FLIL"/>
    <property type="match status" value="1"/>
</dbReference>
<evidence type="ECO:0000256" key="6">
    <source>
        <dbReference type="ARBA" id="ARBA00022692"/>
    </source>
</evidence>
<protein>
    <recommendedName>
        <fullName evidence="10">Flagellar protein FliL</fullName>
    </recommendedName>
</protein>
<dbReference type="OrthoDB" id="2087278at2"/>
<evidence type="ECO:0000256" key="1">
    <source>
        <dbReference type="ARBA" id="ARBA00002254"/>
    </source>
</evidence>
<evidence type="ECO:0000256" key="2">
    <source>
        <dbReference type="ARBA" id="ARBA00004162"/>
    </source>
</evidence>
<keyword evidence="11" id="KW-0282">Flagellum</keyword>
<keyword evidence="7 10" id="KW-0283">Flagellar rotation</keyword>
<dbReference type="PANTHER" id="PTHR35091">
    <property type="entry name" value="FLAGELLAR PROTEIN FLIL"/>
    <property type="match status" value="1"/>
</dbReference>
<dbReference type="GO" id="GO:0009425">
    <property type="term" value="C:bacterial-type flagellum basal body"/>
    <property type="evidence" value="ECO:0007669"/>
    <property type="project" value="InterPro"/>
</dbReference>
<reference evidence="11 12" key="1">
    <citation type="submission" date="2019-09" db="EMBL/GenBank/DDBJ databases">
        <title>Ecophysiology of the spiral-shaped methanotroph Methylospira mobilis as revealed by the complete genome sequence.</title>
        <authorList>
            <person name="Oshkin I.Y."/>
            <person name="Dedysh S.N."/>
            <person name="Miroshnikov K."/>
            <person name="Danilova O.V."/>
            <person name="Hakobyan A."/>
            <person name="Liesack W."/>
        </authorList>
    </citation>
    <scope>NUCLEOTIDE SEQUENCE [LARGE SCALE GENOMIC DNA]</scope>
    <source>
        <strain evidence="11 12">Shm1</strain>
    </source>
</reference>
<keyword evidence="9 10" id="KW-0472">Membrane</keyword>
<sequence length="165" mass="18321">MELLELDDEPLNKRDKFRKPLLIGLAVLVLLAAVGGGVWYFVSRSPAVPEQESTEKETSTAAPVFFTLEPFIVNLQPSPIGKRMQITLSLQVSDEEQAEKLKQFNPEVRSRLLILLSSKAGSDISTTEGKTVLANEIIEQINQPFTGRKDAQEVTAVFFTSFVIQ</sequence>
<keyword evidence="12" id="KW-1185">Reference proteome</keyword>
<dbReference type="AlphaFoldDB" id="A0A5Q0BFF5"/>
<evidence type="ECO:0000256" key="8">
    <source>
        <dbReference type="ARBA" id="ARBA00022989"/>
    </source>
</evidence>
<keyword evidence="8 10" id="KW-1133">Transmembrane helix</keyword>
<keyword evidence="6 10" id="KW-0812">Transmembrane</keyword>
<organism evidence="11 12">
    <name type="scientific">Candidatus Methylospira mobilis</name>
    <dbReference type="NCBI Taxonomy" id="1808979"/>
    <lineage>
        <taxon>Bacteria</taxon>
        <taxon>Pseudomonadati</taxon>
        <taxon>Pseudomonadota</taxon>
        <taxon>Gammaproteobacteria</taxon>
        <taxon>Methylococcales</taxon>
        <taxon>Methylococcaceae</taxon>
        <taxon>Candidatus Methylospira</taxon>
    </lineage>
</organism>
<dbReference type="Pfam" id="PF03748">
    <property type="entry name" value="FliL"/>
    <property type="match status" value="1"/>
</dbReference>
<comment type="similarity">
    <text evidence="3 10">Belongs to the FliL family.</text>
</comment>
<dbReference type="KEGG" id="mmob:F6R98_03810"/>
<accession>A0A5Q0BFF5</accession>
<dbReference type="InterPro" id="IPR005503">
    <property type="entry name" value="FliL"/>
</dbReference>
<dbReference type="Proteomes" id="UP000325755">
    <property type="component" value="Chromosome"/>
</dbReference>
<name>A0A5Q0BFF5_9GAMM</name>
<evidence type="ECO:0000256" key="10">
    <source>
        <dbReference type="RuleBase" id="RU364125"/>
    </source>
</evidence>
<keyword evidence="11" id="KW-0969">Cilium</keyword>
<dbReference type="GO" id="GO:0071978">
    <property type="term" value="P:bacterial-type flagellum-dependent swarming motility"/>
    <property type="evidence" value="ECO:0007669"/>
    <property type="project" value="TreeGrafter"/>
</dbReference>
<evidence type="ECO:0000313" key="11">
    <source>
        <dbReference type="EMBL" id="QFY41862.1"/>
    </source>
</evidence>
<gene>
    <name evidence="11" type="primary">fliL</name>
    <name evidence="11" type="ORF">F6R98_03810</name>
</gene>
<evidence type="ECO:0000313" key="12">
    <source>
        <dbReference type="Proteomes" id="UP000325755"/>
    </source>
</evidence>
<keyword evidence="4" id="KW-1003">Cell membrane</keyword>
<dbReference type="GO" id="GO:0005886">
    <property type="term" value="C:plasma membrane"/>
    <property type="evidence" value="ECO:0007669"/>
    <property type="project" value="UniProtKB-SubCell"/>
</dbReference>
<dbReference type="RefSeq" id="WP_153247845.1">
    <property type="nucleotide sequence ID" value="NZ_CP044205.1"/>
</dbReference>
<comment type="function">
    <text evidence="1 10">Controls the rotational direction of flagella during chemotaxis.</text>
</comment>
<dbReference type="NCBIfam" id="NF005435">
    <property type="entry name" value="PRK07021.1"/>
    <property type="match status" value="1"/>
</dbReference>
<keyword evidence="11" id="KW-0966">Cell projection</keyword>
<evidence type="ECO:0000256" key="5">
    <source>
        <dbReference type="ARBA" id="ARBA00022500"/>
    </source>
</evidence>
<dbReference type="InParanoid" id="A0A5Q0BFF5"/>
<dbReference type="GO" id="GO:0006935">
    <property type="term" value="P:chemotaxis"/>
    <property type="evidence" value="ECO:0007669"/>
    <property type="project" value="UniProtKB-KW"/>
</dbReference>
<keyword evidence="10" id="KW-0997">Cell inner membrane</keyword>
<comment type="subcellular location">
    <subcellularLocation>
        <location evidence="10">Cell inner membrane</location>
    </subcellularLocation>
    <subcellularLocation>
        <location evidence="2">Cell membrane</location>
        <topology evidence="2">Single-pass membrane protein</topology>
    </subcellularLocation>
</comment>
<evidence type="ECO:0000256" key="7">
    <source>
        <dbReference type="ARBA" id="ARBA00022779"/>
    </source>
</evidence>
<proteinExistence type="inferred from homology"/>
<evidence type="ECO:0000256" key="9">
    <source>
        <dbReference type="ARBA" id="ARBA00023136"/>
    </source>
</evidence>
<keyword evidence="5 10" id="KW-0145">Chemotaxis</keyword>
<dbReference type="EMBL" id="CP044205">
    <property type="protein sequence ID" value="QFY41862.1"/>
    <property type="molecule type" value="Genomic_DNA"/>
</dbReference>
<feature type="transmembrane region" description="Helical" evidence="10">
    <location>
        <begin position="21"/>
        <end position="42"/>
    </location>
</feature>